<gene>
    <name evidence="2" type="ORF">ID616_16450</name>
    <name evidence="1" type="ORF">KF715C_ch29540</name>
</gene>
<dbReference type="EMBL" id="CP061723">
    <property type="protein sequence ID" value="QOC95697.1"/>
    <property type="molecule type" value="Genomic_DNA"/>
</dbReference>
<evidence type="ECO:0000313" key="2">
    <source>
        <dbReference type="EMBL" id="QOC95697.1"/>
    </source>
</evidence>
<dbReference type="AlphaFoldDB" id="A0A1L7NDJ7"/>
<evidence type="ECO:0000313" key="1">
    <source>
        <dbReference type="EMBL" id="BAW23527.1"/>
    </source>
</evidence>
<organism evidence="1 3">
    <name type="scientific">Pseudomonas putida</name>
    <name type="common">Arthrobacter siderocapsulatus</name>
    <dbReference type="NCBI Taxonomy" id="303"/>
    <lineage>
        <taxon>Bacteria</taxon>
        <taxon>Pseudomonadati</taxon>
        <taxon>Pseudomonadota</taxon>
        <taxon>Gammaproteobacteria</taxon>
        <taxon>Pseudomonadales</taxon>
        <taxon>Pseudomonadaceae</taxon>
        <taxon>Pseudomonas</taxon>
    </lineage>
</organism>
<name>A0A1L7NDJ7_PSEPU</name>
<evidence type="ECO:0008006" key="5">
    <source>
        <dbReference type="Google" id="ProtNLM"/>
    </source>
</evidence>
<dbReference type="RefSeq" id="WP_095115269.1">
    <property type="nucleotide sequence ID" value="NZ_AP015029.1"/>
</dbReference>
<dbReference type="Proteomes" id="UP000218731">
    <property type="component" value="Chromosome 1"/>
</dbReference>
<proteinExistence type="predicted"/>
<accession>A0A1L7NDJ7</accession>
<protein>
    <recommendedName>
        <fullName evidence="5">Lipoprotein</fullName>
    </recommendedName>
</protein>
<sequence>MLTRMWLLFLIIGSLVGCGAHTPFVQAPRPVAQTQLLISETAKSQQLTALNKRGEQVIAQLKVWYDSVTEDCGGPDKPSYLCSGIEMRATGFSPDFLPWDPSQKHLDKGAIAFSWARRDTNFGRAAERFNGFLFPPLQAIPHNKIRDLEVLCTFPIDGGTDNRDTANGCGPQDGFEATTDACQKVGVTDADAWLATYSDDDIVKSRVCGWDLREAPANMKAQWFEMPIKVRAGLSADAWMGYNEILLPVWKVGVGADLPLYAFFYVEGQTQAGLLAQFDQVRYHAAYGQAVPVIRIKLPTAKDQVMQFTYDEEDQAVGRPIVTSDVDFESEQIGERKEFKVDGSTFILHGTGEVSDDSHGGGGSSISAKHLKFEGSTEILLPGNGRRRVSYDWGCSDVCTRDLSFTDNHRLLNDREGMHYGSDELTVDGPEILHLYMVEDGENPRMVIDNLKVTQAQAR</sequence>
<dbReference type="Proteomes" id="UP000516786">
    <property type="component" value="Chromosome"/>
</dbReference>
<dbReference type="EMBL" id="AP015029">
    <property type="protein sequence ID" value="BAW23527.1"/>
    <property type="molecule type" value="Genomic_DNA"/>
</dbReference>
<evidence type="ECO:0000313" key="3">
    <source>
        <dbReference type="Proteomes" id="UP000218731"/>
    </source>
</evidence>
<reference evidence="2 4" key="2">
    <citation type="submission" date="2020-09" db="EMBL/GenBank/DDBJ databases">
        <title>Co-existence of a novel multidrug-resistance efflux pump with carbapenem resistance gene blaVIM-2 in one megaplasmid in Pseudomonas putida.</title>
        <authorList>
            <person name="Peng K."/>
            <person name="Li R."/>
        </authorList>
    </citation>
    <scope>NUCLEOTIDE SEQUENCE [LARGE SCALE GENOMIC DNA]</scope>
    <source>
        <strain evidence="2 4">ZXPA-20</strain>
    </source>
</reference>
<reference evidence="1 3" key="1">
    <citation type="submission" date="2015-11" db="EMBL/GenBank/DDBJ databases">
        <title>Complete genome sequencing of a biphenyl-degrading bacterium, Pseudomonas putida KF715 (=NBRC110667).</title>
        <authorList>
            <person name="Suenaga H."/>
            <person name="Fujihara N."/>
            <person name="Watanabe T."/>
            <person name="Hirose J."/>
            <person name="Kimura N."/>
            <person name="Yamazoe A."/>
            <person name="Hosoyama A."/>
            <person name="Shimodaira J."/>
            <person name="Furukawa K."/>
        </authorList>
    </citation>
    <scope>NUCLEOTIDE SEQUENCE [LARGE SCALE GENOMIC DNA]</scope>
    <source>
        <strain evidence="1 3">KF715</strain>
    </source>
</reference>
<evidence type="ECO:0000313" key="4">
    <source>
        <dbReference type="Proteomes" id="UP000516786"/>
    </source>
</evidence>
<dbReference type="PROSITE" id="PS51257">
    <property type="entry name" value="PROKAR_LIPOPROTEIN"/>
    <property type="match status" value="1"/>
</dbReference>